<protein>
    <submittedName>
        <fullName evidence="1">Glycosyltransferase</fullName>
    </submittedName>
</protein>
<dbReference type="Gene3D" id="3.40.50.2000">
    <property type="entry name" value="Glycogen Phosphorylase B"/>
    <property type="match status" value="1"/>
</dbReference>
<dbReference type="RefSeq" id="WP_184515308.1">
    <property type="nucleotide sequence ID" value="NZ_CP050292.1"/>
</dbReference>
<organism evidence="1 2">
    <name type="scientific">Tardiphaga robiniae</name>
    <dbReference type="NCBI Taxonomy" id="943830"/>
    <lineage>
        <taxon>Bacteria</taxon>
        <taxon>Pseudomonadati</taxon>
        <taxon>Pseudomonadota</taxon>
        <taxon>Alphaproteobacteria</taxon>
        <taxon>Hyphomicrobiales</taxon>
        <taxon>Nitrobacteraceae</taxon>
        <taxon>Tardiphaga</taxon>
    </lineage>
</organism>
<dbReference type="EMBL" id="CP050292">
    <property type="protein sequence ID" value="QND70465.1"/>
    <property type="molecule type" value="Genomic_DNA"/>
</dbReference>
<name>A0A7G6TUN3_9BRAD</name>
<proteinExistence type="predicted"/>
<dbReference type="GO" id="GO:0016740">
    <property type="term" value="F:transferase activity"/>
    <property type="evidence" value="ECO:0007669"/>
    <property type="project" value="UniProtKB-KW"/>
</dbReference>
<dbReference type="Proteomes" id="UP000515291">
    <property type="component" value="Chromosome"/>
</dbReference>
<accession>A0A7G6TUN3</accession>
<sequence length="348" mass="38970">MLNVTVAGGSQKTRIFKTPQATFEIHDHPLGTEKTLGIILRALLIRRRLKNYDAVITSEYFACFAMNLRLILTQCGSRHVTIGLNQSRKILKTGLSLIDAATDHVFRRSDLFFVHSLHEISLFRKLHRIASDKFCFLLWGFDLPEIRNDRFAGQSENMLCMIGRNNRDIETFARAVDGLKVAAILITSRHNAIPADLPANVQVHMDLSMEDCLSCIKNARANLILVKDDRRGAGHITAVAAMMLSVPQIVSDARVLNDYFFDGYNCIRAAMGDVASVRLAIEELLANSSLGDSLAENGRDYASRWLTHRAVENRTYAVIGDLLAGRAVSHIDSSWEDEAIRFRTAARR</sequence>
<evidence type="ECO:0000313" key="2">
    <source>
        <dbReference type="Proteomes" id="UP000515291"/>
    </source>
</evidence>
<dbReference type="SUPFAM" id="SSF53756">
    <property type="entry name" value="UDP-Glycosyltransferase/glycogen phosphorylase"/>
    <property type="match status" value="1"/>
</dbReference>
<dbReference type="AlphaFoldDB" id="A0A7G6TUN3"/>
<gene>
    <name evidence="1" type="ORF">HB776_03805</name>
</gene>
<evidence type="ECO:0000313" key="1">
    <source>
        <dbReference type="EMBL" id="QND70465.1"/>
    </source>
</evidence>
<reference evidence="2" key="1">
    <citation type="journal article" date="2020" name="Mol. Plant Microbe">
        <title>Rhizobial microsymbionts of the narrowly endemic Oxytropis species growing in Kamchatka are characterized by significant genetic diversity and possess a set of genes that are associated with T3SS and T6SS secretion systems and can affect the development of symbiosis.</title>
        <authorList>
            <person name="Safronova V."/>
            <person name="Guro P."/>
            <person name="Sazanova A."/>
            <person name="Kuznetsova I."/>
            <person name="Belimov A."/>
            <person name="Yakubov V."/>
            <person name="Chirak E."/>
            <person name="Afonin A."/>
            <person name="Gogolev Y."/>
            <person name="Andronov E."/>
            <person name="Tikhonovich I."/>
        </authorList>
    </citation>
    <scope>NUCLEOTIDE SEQUENCE [LARGE SCALE GENOMIC DNA]</scope>
    <source>
        <strain evidence="2">581</strain>
    </source>
</reference>
<dbReference type="KEGG" id="trb:HB776_03805"/>
<keyword evidence="1" id="KW-0808">Transferase</keyword>